<evidence type="ECO:0000313" key="1">
    <source>
        <dbReference type="EMBL" id="EZP26890.1"/>
    </source>
</evidence>
<organism evidence="1 2">
    <name type="scientific">Microbacterium oleivorans</name>
    <dbReference type="NCBI Taxonomy" id="273677"/>
    <lineage>
        <taxon>Bacteria</taxon>
        <taxon>Bacillati</taxon>
        <taxon>Actinomycetota</taxon>
        <taxon>Actinomycetes</taxon>
        <taxon>Micrococcales</taxon>
        <taxon>Microbacteriaceae</taxon>
        <taxon>Microbacterium</taxon>
    </lineage>
</organism>
<dbReference type="KEGG" id="moo:BWL13_01853"/>
<dbReference type="GeneID" id="91433311"/>
<gene>
    <name evidence="1" type="ORF">BW34_02092</name>
</gene>
<comment type="caution">
    <text evidence="1">The sequence shown here is derived from an EMBL/GenBank/DDBJ whole genome shotgun (WGS) entry which is preliminary data.</text>
</comment>
<reference evidence="1 2" key="1">
    <citation type="submission" date="2014-03" db="EMBL/GenBank/DDBJ databases">
        <title>Draft Genome Sequences of 13 Willow Endophytes.</title>
        <authorList>
            <person name="Gan H.Y."/>
            <person name="Gan H.M."/>
            <person name="Savka M.A."/>
            <person name="Hudson A.O."/>
        </authorList>
    </citation>
    <scope>NUCLEOTIDE SEQUENCE [LARGE SCALE GENOMIC DNA]</scope>
    <source>
        <strain evidence="1 2">RIT293</strain>
    </source>
</reference>
<dbReference type="AlphaFoldDB" id="A0A031FTD5"/>
<evidence type="ECO:0000313" key="2">
    <source>
        <dbReference type="Proteomes" id="UP000024001"/>
    </source>
</evidence>
<sequence length="46" mass="4806">MTKPSKPASELERPRPTTARITMWICGGAVGIYMVVSGLVGALTTG</sequence>
<keyword evidence="2" id="KW-1185">Reference proteome</keyword>
<proteinExistence type="predicted"/>
<dbReference type="Proteomes" id="UP000024001">
    <property type="component" value="Unassembled WGS sequence"/>
</dbReference>
<accession>A0A031FTD5</accession>
<name>A0A031FTD5_9MICO</name>
<dbReference type="RefSeq" id="WP_164499368.1">
    <property type="nucleotide sequence ID" value="NZ_CP031421.1"/>
</dbReference>
<protein>
    <submittedName>
        <fullName evidence="1">Uncharacterized protein</fullName>
    </submittedName>
</protein>
<dbReference type="EMBL" id="JFYO01000006">
    <property type="protein sequence ID" value="EZP26890.1"/>
    <property type="molecule type" value="Genomic_DNA"/>
</dbReference>
<dbReference type="PATRIC" id="fig|273677.3.peg.2076"/>